<dbReference type="GO" id="GO:0042910">
    <property type="term" value="F:xenobiotic transmembrane transporter activity"/>
    <property type="evidence" value="ECO:0007669"/>
    <property type="project" value="TreeGrafter"/>
</dbReference>
<feature type="transmembrane region" description="Helical" evidence="1">
    <location>
        <begin position="12"/>
        <end position="30"/>
    </location>
</feature>
<dbReference type="InterPro" id="IPR001036">
    <property type="entry name" value="Acrflvin-R"/>
</dbReference>
<feature type="transmembrane region" description="Helical" evidence="1">
    <location>
        <begin position="394"/>
        <end position="415"/>
    </location>
</feature>
<feature type="transmembrane region" description="Helical" evidence="1">
    <location>
        <begin position="365"/>
        <end position="382"/>
    </location>
</feature>
<feature type="transmembrane region" description="Helical" evidence="1">
    <location>
        <begin position="952"/>
        <end position="974"/>
    </location>
</feature>
<keyword evidence="3" id="KW-1185">Reference proteome</keyword>
<dbReference type="SUPFAM" id="SSF82866">
    <property type="entry name" value="Multidrug efflux transporter AcrB transmembrane domain"/>
    <property type="match status" value="2"/>
</dbReference>
<name>A0A4Y3IT34_9VIBR</name>
<dbReference type="SUPFAM" id="SSF82714">
    <property type="entry name" value="Multidrug efflux transporter AcrB TolC docking domain, DN and DC subdomains"/>
    <property type="match status" value="2"/>
</dbReference>
<evidence type="ECO:0000256" key="1">
    <source>
        <dbReference type="SAM" id="Phobius"/>
    </source>
</evidence>
<evidence type="ECO:0000313" key="3">
    <source>
        <dbReference type="Proteomes" id="UP000318242"/>
    </source>
</evidence>
<dbReference type="InterPro" id="IPR027463">
    <property type="entry name" value="AcrB_DN_DC_subdom"/>
</dbReference>
<protein>
    <submittedName>
        <fullName evidence="2">Transporter</fullName>
    </submittedName>
</protein>
<gene>
    <name evidence="2" type="ORF">VCO01S_34850</name>
</gene>
<dbReference type="Gene3D" id="1.20.1640.10">
    <property type="entry name" value="Multidrug efflux transporter AcrB transmembrane domain"/>
    <property type="match status" value="2"/>
</dbReference>
<dbReference type="EMBL" id="BJLH01000018">
    <property type="protein sequence ID" value="GEA62292.1"/>
    <property type="molecule type" value="Genomic_DNA"/>
</dbReference>
<proteinExistence type="predicted"/>
<dbReference type="Pfam" id="PF00873">
    <property type="entry name" value="ACR_tran"/>
    <property type="match status" value="1"/>
</dbReference>
<dbReference type="GO" id="GO:0005886">
    <property type="term" value="C:plasma membrane"/>
    <property type="evidence" value="ECO:0007669"/>
    <property type="project" value="TreeGrafter"/>
</dbReference>
<keyword evidence="1" id="KW-0812">Transmembrane</keyword>
<dbReference type="Gene3D" id="3.30.70.1440">
    <property type="entry name" value="Multidrug efflux transporter AcrB pore domain"/>
    <property type="match status" value="1"/>
</dbReference>
<feature type="transmembrane region" description="Helical" evidence="1">
    <location>
        <begin position="436"/>
        <end position="456"/>
    </location>
</feature>
<dbReference type="OrthoDB" id="9757940at2"/>
<dbReference type="Gene3D" id="3.30.2090.10">
    <property type="entry name" value="Multidrug efflux transporter AcrB TolC docking domain, DN and DC subdomains"/>
    <property type="match status" value="2"/>
</dbReference>
<comment type="caution">
    <text evidence="2">The sequence shown here is derived from an EMBL/GenBank/DDBJ whole genome shotgun (WGS) entry which is preliminary data.</text>
</comment>
<feature type="transmembrane region" description="Helical" evidence="1">
    <location>
        <begin position="910"/>
        <end position="931"/>
    </location>
</feature>
<dbReference type="PRINTS" id="PR00702">
    <property type="entry name" value="ACRIFLAVINRP"/>
</dbReference>
<feature type="transmembrane region" description="Helical" evidence="1">
    <location>
        <begin position="986"/>
        <end position="1008"/>
    </location>
</feature>
<dbReference type="PANTHER" id="PTHR32063:SF18">
    <property type="entry name" value="CATION EFFLUX SYSTEM PROTEIN"/>
    <property type="match status" value="1"/>
</dbReference>
<keyword evidence="1" id="KW-1133">Transmembrane helix</keyword>
<feature type="transmembrane region" description="Helical" evidence="1">
    <location>
        <begin position="531"/>
        <end position="549"/>
    </location>
</feature>
<reference evidence="2 3" key="1">
    <citation type="submission" date="2019-06" db="EMBL/GenBank/DDBJ databases">
        <title>Whole genome shotgun sequence of Vibrio comitans NBRC 102076.</title>
        <authorList>
            <person name="Hosoyama A."/>
            <person name="Uohara A."/>
            <person name="Ohji S."/>
            <person name="Ichikawa N."/>
        </authorList>
    </citation>
    <scope>NUCLEOTIDE SEQUENCE [LARGE SCALE GENOMIC DNA]</scope>
    <source>
        <strain evidence="2 3">NBRC 102076</strain>
    </source>
</reference>
<dbReference type="Gene3D" id="3.30.70.1320">
    <property type="entry name" value="Multidrug efflux transporter AcrB pore domain like"/>
    <property type="match status" value="1"/>
</dbReference>
<dbReference type="PANTHER" id="PTHR32063">
    <property type="match status" value="1"/>
</dbReference>
<dbReference type="Proteomes" id="UP000318242">
    <property type="component" value="Unassembled WGS sequence"/>
</dbReference>
<dbReference type="RefSeq" id="WP_141272942.1">
    <property type="nucleotide sequence ID" value="NZ_BJLH01000018.1"/>
</dbReference>
<organism evidence="2 3">
    <name type="scientific">Vibrio comitans NBRC 102076</name>
    <dbReference type="NCBI Taxonomy" id="1219078"/>
    <lineage>
        <taxon>Bacteria</taxon>
        <taxon>Pseudomonadati</taxon>
        <taxon>Pseudomonadota</taxon>
        <taxon>Gammaproteobacteria</taxon>
        <taxon>Vibrionales</taxon>
        <taxon>Vibrionaceae</taxon>
        <taxon>Vibrio</taxon>
    </lineage>
</organism>
<feature type="transmembrane region" description="Helical" evidence="1">
    <location>
        <begin position="340"/>
        <end position="358"/>
    </location>
</feature>
<feature type="transmembrane region" description="Helical" evidence="1">
    <location>
        <begin position="858"/>
        <end position="877"/>
    </location>
</feature>
<sequence>MKIIELLLRQRTFIGFFAVLCVFAGLASYMQMGKLEDPEFTVKTAVVVTLYPGATADEVENHVTDNVEIELQTLENLYQIRSLSRPGVSMIFVDLKSDLNNAQLPQEWDLLRRKVTDVKTKLPATAQISIVQDEFSEVYGMLFSVTGKNIENSQLREYAKEFQRRINDVDGIRKVELHGVTQPVVNIDIDKDRLVALELSPMQLISQIQAQDARLNAGSIAIEGERLRLEHPSALHTIRDIENIAIQGRIGFDGNRVVMRLSDIATISLDDKKPSSNLARYNGDNAIVVAVSPSSGVNVVSLGDQLTDLIEEFERELPLGISVDTIAFQPDEVNEAVNDFLVNLLQSLLIVVVTLWFFMGAKSSAIVGISLVMSILLTLSYMNVAGIDLQRVSLGSFILALGILVDNAIVITDLFKVKCRQGLEPVKAAASAVKEMAIPLLGATVIAIMGVLPVLLATTEVAEFSISVWQVMCSSLLFSWLIAMTLTPVMCLWWLKPEADKDNAGNESKGGAFSNIYRKALTSVIRKPQKVLLVLTPLVVATLVALPHVNVNFMPSSTRPIVFLDYWLPNGANLDQTSSDLKKIESWLLEQPEVKDISTFVGASAPRFSMTVEPEPDDPAYGQVLINTKDHGAIEGLVERGDKWLAENFPNAEPRFRPLKMATADKFSIEARFIGPDPVVLRGLVEEAKLIMNEHSNTKYVRDDWRRPSKKITPQINLEEARLAGIHRSDIGAVLRAIDEGLPVASMHLNNRQVPINLRVSNVDLETLPSLPVQSQLGSYSVPLGQVVDSFELGYEQSIIYRRDRLPVITAQADVFGETASEVRKQLEQQLEAIELPRGYRMVWGGEYYDEHRVVKDVFDQLPTASVIMIIIMVALFNSLKQPAIILFTVPLAATGATFALLGFGKPFGFMALTGAICLSGMIIKNGIVLMDQIGLELKKGVALDKAIEDATLNRTLAISMSALTTALGMIPLLNDALFDQMAATIIGGLIVATILSLFVMPALYSFVFRKQEQLNGTPVTEESKHVAC</sequence>
<keyword evidence="1" id="KW-0472">Membrane</keyword>
<dbReference type="Gene3D" id="3.30.70.1430">
    <property type="entry name" value="Multidrug efflux transporter AcrB pore domain"/>
    <property type="match status" value="2"/>
</dbReference>
<accession>A0A4Y3IT34</accession>
<feature type="transmembrane region" description="Helical" evidence="1">
    <location>
        <begin position="468"/>
        <end position="495"/>
    </location>
</feature>
<dbReference type="SUPFAM" id="SSF82693">
    <property type="entry name" value="Multidrug efflux transporter AcrB pore domain, PN1, PN2, PC1 and PC2 subdomains"/>
    <property type="match status" value="3"/>
</dbReference>
<evidence type="ECO:0000313" key="2">
    <source>
        <dbReference type="EMBL" id="GEA62292.1"/>
    </source>
</evidence>
<feature type="transmembrane region" description="Helical" evidence="1">
    <location>
        <begin position="884"/>
        <end position="904"/>
    </location>
</feature>
<dbReference type="AlphaFoldDB" id="A0A4Y3IT34"/>